<dbReference type="RefSeq" id="WP_136892988.1">
    <property type="nucleotide sequence ID" value="NZ_SWJE01000003.1"/>
</dbReference>
<dbReference type="Pfam" id="PF05359">
    <property type="entry name" value="DUF748"/>
    <property type="match status" value="1"/>
</dbReference>
<name>A0A4U1IBD9_9BURK</name>
<feature type="transmembrane region" description="Helical" evidence="1">
    <location>
        <begin position="12"/>
        <end position="30"/>
    </location>
</feature>
<evidence type="ECO:0000256" key="1">
    <source>
        <dbReference type="SAM" id="Phobius"/>
    </source>
</evidence>
<dbReference type="InterPro" id="IPR008023">
    <property type="entry name" value="DUF748"/>
</dbReference>
<dbReference type="EMBL" id="SWJE01000003">
    <property type="protein sequence ID" value="TKC90872.1"/>
    <property type="molecule type" value="Genomic_DNA"/>
</dbReference>
<evidence type="ECO:0000313" key="2">
    <source>
        <dbReference type="EMBL" id="TKC90872.1"/>
    </source>
</evidence>
<sequence length="370" mass="39313">MASRGKRAASMVFGVIAALIVAAIVGVYVAERELKARIANALAPLGSAERIDIGWSGVTLSNVRLHAPKGWPAGDTLRAERITIEPDLPDLLKKRVHMRSVVVDGFMLTVLRTASGGLQVVPNLREALNRTPIAADVAPAQQETRIDHIEFTHGTFEFYDETVRHPAYKIAVENARATVDDLRLPALSEPAKVSASGDIKGPQHTGKVSFSGWIKIASKDSQTNTQLRGVDIAVLDPYLLTKISAKTPVASGTLDMTVDATVRDEQLHAPGVVTLDHLQLAESGDPLDTFLSLPTKAAIAALKAHGDTITLHFVLDGDLRDPQFSLNERLATKLSSGFAGALGVSVKGVAKGVGETVKGLSGALRNLLGQ</sequence>
<accession>A0A4U1IBD9</accession>
<dbReference type="InterPro" id="IPR052894">
    <property type="entry name" value="AsmA-related"/>
</dbReference>
<dbReference type="GO" id="GO:0090313">
    <property type="term" value="P:regulation of protein targeting to membrane"/>
    <property type="evidence" value="ECO:0007669"/>
    <property type="project" value="TreeGrafter"/>
</dbReference>
<dbReference type="OrthoDB" id="8560134at2"/>
<gene>
    <name evidence="2" type="ORF">FAZ69_05710</name>
</gene>
<dbReference type="AlphaFoldDB" id="A0A4U1IBD9"/>
<protein>
    <submittedName>
        <fullName evidence="2">DUF748 domain-containing protein</fullName>
    </submittedName>
</protein>
<keyword evidence="3" id="KW-1185">Reference proteome</keyword>
<keyword evidence="1" id="KW-0812">Transmembrane</keyword>
<organism evidence="2 3">
    <name type="scientific">Trinickia terrae</name>
    <dbReference type="NCBI Taxonomy" id="2571161"/>
    <lineage>
        <taxon>Bacteria</taxon>
        <taxon>Pseudomonadati</taxon>
        <taxon>Pseudomonadota</taxon>
        <taxon>Betaproteobacteria</taxon>
        <taxon>Burkholderiales</taxon>
        <taxon>Burkholderiaceae</taxon>
        <taxon>Trinickia</taxon>
    </lineage>
</organism>
<proteinExistence type="predicted"/>
<keyword evidence="1" id="KW-1133">Transmembrane helix</keyword>
<comment type="caution">
    <text evidence="2">The sequence shown here is derived from an EMBL/GenBank/DDBJ whole genome shotgun (WGS) entry which is preliminary data.</text>
</comment>
<dbReference type="PANTHER" id="PTHR30441:SF8">
    <property type="entry name" value="DUF748 DOMAIN-CONTAINING PROTEIN"/>
    <property type="match status" value="1"/>
</dbReference>
<keyword evidence="1" id="KW-0472">Membrane</keyword>
<dbReference type="Proteomes" id="UP000305539">
    <property type="component" value="Unassembled WGS sequence"/>
</dbReference>
<dbReference type="PANTHER" id="PTHR30441">
    <property type="entry name" value="DUF748 DOMAIN-CONTAINING PROTEIN"/>
    <property type="match status" value="1"/>
</dbReference>
<dbReference type="GO" id="GO:0005886">
    <property type="term" value="C:plasma membrane"/>
    <property type="evidence" value="ECO:0007669"/>
    <property type="project" value="TreeGrafter"/>
</dbReference>
<reference evidence="2 3" key="1">
    <citation type="submission" date="2019-04" db="EMBL/GenBank/DDBJ databases">
        <title>Trinickia sp. 7GSK02, isolated from subtropical forest soil.</title>
        <authorList>
            <person name="Gao Z.-H."/>
            <person name="Qiu L.-H."/>
        </authorList>
    </citation>
    <scope>NUCLEOTIDE SEQUENCE [LARGE SCALE GENOMIC DNA]</scope>
    <source>
        <strain evidence="2 3">7GSK02</strain>
    </source>
</reference>
<evidence type="ECO:0000313" key="3">
    <source>
        <dbReference type="Proteomes" id="UP000305539"/>
    </source>
</evidence>